<evidence type="ECO:0000313" key="1">
    <source>
        <dbReference type="EMBL" id="MDQ0289011.1"/>
    </source>
</evidence>
<sequence>MTTKITVKTGLHARAHCPVSVACPLPVGQAVSLKAADGTVLPAQVFEQNGASALAFVIDSLPAKTEVSYELCDGAAPVAGVTLKQHDEQIDVLCGGALFTTLHYGSKWAKPFLFPVIGPYGSTMTRSYPMIPDVAGEPKDHPHQKSFWTAWGDVNGTNSWEEKTAFGTIVCKDARILENGPVRARIALSCDWLSENGSKLMEEEREYVFYMLPASARAVDMSVRFMATNCPVTFGDTKEGGICSIRVASSMDASGAGTIVNSYGAVGESETWGKRAEWCDYYGPVPGGTVGICIMDNPTNYCYPTYWHVRNYGLMTANPFGLSYFLNDKKANGSLSIAQGTGVDFRYRVLFHAGCCQHAGVATKYHDYVNPPKVTIAEA</sequence>
<evidence type="ECO:0000313" key="2">
    <source>
        <dbReference type="Proteomes" id="UP001238163"/>
    </source>
</evidence>
<organism evidence="1 2">
    <name type="scientific">Oligosphaera ethanolica</name>
    <dbReference type="NCBI Taxonomy" id="760260"/>
    <lineage>
        <taxon>Bacteria</taxon>
        <taxon>Pseudomonadati</taxon>
        <taxon>Lentisphaerota</taxon>
        <taxon>Oligosphaeria</taxon>
        <taxon>Oligosphaerales</taxon>
        <taxon>Oligosphaeraceae</taxon>
        <taxon>Oligosphaera</taxon>
    </lineage>
</organism>
<reference evidence="1" key="1">
    <citation type="submission" date="2023-07" db="EMBL/GenBank/DDBJ databases">
        <title>Genomic Encyclopedia of Type Strains, Phase IV (KMG-IV): sequencing the most valuable type-strain genomes for metagenomic binning, comparative biology and taxonomic classification.</title>
        <authorList>
            <person name="Goeker M."/>
        </authorList>
    </citation>
    <scope>NUCLEOTIDE SEQUENCE</scope>
    <source>
        <strain evidence="1">DSM 24202</strain>
    </source>
</reference>
<dbReference type="EMBL" id="JAUSVL010000001">
    <property type="protein sequence ID" value="MDQ0289011.1"/>
    <property type="molecule type" value="Genomic_DNA"/>
</dbReference>
<proteinExistence type="predicted"/>
<name>A0AAE3VEV7_9BACT</name>
<dbReference type="Proteomes" id="UP001238163">
    <property type="component" value="Unassembled WGS sequence"/>
</dbReference>
<dbReference type="RefSeq" id="WP_307260351.1">
    <property type="nucleotide sequence ID" value="NZ_JAUSVL010000001.1"/>
</dbReference>
<dbReference type="Pfam" id="PF14100">
    <property type="entry name" value="DUF6807"/>
    <property type="match status" value="1"/>
</dbReference>
<accession>A0AAE3VEV7</accession>
<keyword evidence="2" id="KW-1185">Reference proteome</keyword>
<dbReference type="AlphaFoldDB" id="A0AAE3VEV7"/>
<protein>
    <submittedName>
        <fullName evidence="1">Uncharacterized protein</fullName>
    </submittedName>
</protein>
<dbReference type="InterPro" id="IPR029475">
    <property type="entry name" value="DUF6807"/>
</dbReference>
<comment type="caution">
    <text evidence="1">The sequence shown here is derived from an EMBL/GenBank/DDBJ whole genome shotgun (WGS) entry which is preliminary data.</text>
</comment>
<gene>
    <name evidence="1" type="ORF">J3R75_001118</name>
</gene>